<gene>
    <name evidence="3" type="ORF">EJA03_13235</name>
</gene>
<evidence type="ECO:0000256" key="1">
    <source>
        <dbReference type="ARBA" id="ARBA00022723"/>
    </source>
</evidence>
<dbReference type="AlphaFoldDB" id="A0A3R9DZ30"/>
<sequence>MDTQTIQHFFHPVSGSISYVVADSDTNESIIIDPVADYDEDHGKISFESAQNIVDYIEQHHLHVTAILETHIHADHLSGCFHLSKVFRAPIYISDHVKEVYAGWKDELCLSELYHFEHFLMDNEQLDFGHSHLEVIETPGHTASDLTFKIGDAIFVGDSLFHHGTGRTDFPGGSAEKMYESLSKIYELKDSTAVYLCHSYPNQDSELVYKTTIGEEKHENQIMGEHTTQQDFVTQRENRDTQLSKPKLISSALEYNLTAGQPHH</sequence>
<dbReference type="GO" id="GO:0046872">
    <property type="term" value="F:metal ion binding"/>
    <property type="evidence" value="ECO:0007669"/>
    <property type="project" value="UniProtKB-KW"/>
</dbReference>
<evidence type="ECO:0000313" key="4">
    <source>
        <dbReference type="Proteomes" id="UP000269041"/>
    </source>
</evidence>
<dbReference type="SUPFAM" id="SSF56281">
    <property type="entry name" value="Metallo-hydrolase/oxidoreductase"/>
    <property type="match status" value="1"/>
</dbReference>
<dbReference type="CDD" id="cd07724">
    <property type="entry name" value="POD-like_MBL-fold"/>
    <property type="match status" value="1"/>
</dbReference>
<evidence type="ECO:0000313" key="3">
    <source>
        <dbReference type="EMBL" id="RSD30582.1"/>
    </source>
</evidence>
<dbReference type="PANTHER" id="PTHR43084:SF1">
    <property type="entry name" value="PERSULFIDE DIOXYGENASE ETHE1, MITOCHONDRIAL"/>
    <property type="match status" value="1"/>
</dbReference>
<dbReference type="InterPro" id="IPR051682">
    <property type="entry name" value="Mito_Persulfide_Diox"/>
</dbReference>
<dbReference type="SMART" id="SM00849">
    <property type="entry name" value="Lactamase_B"/>
    <property type="match status" value="1"/>
</dbReference>
<dbReference type="Gene3D" id="3.60.15.10">
    <property type="entry name" value="Ribonuclease Z/Hydroxyacylglutathione hydrolase-like"/>
    <property type="match status" value="1"/>
</dbReference>
<dbReference type="InterPro" id="IPR044528">
    <property type="entry name" value="POD-like_MBL-fold"/>
</dbReference>
<dbReference type="OrthoDB" id="9784009at2"/>
<dbReference type="Pfam" id="PF00753">
    <property type="entry name" value="Lactamase_B"/>
    <property type="match status" value="1"/>
</dbReference>
<dbReference type="Proteomes" id="UP000269041">
    <property type="component" value="Unassembled WGS sequence"/>
</dbReference>
<accession>A0A3R9DZ30</accession>
<dbReference type="GO" id="GO:0050313">
    <property type="term" value="F:sulfur dioxygenase activity"/>
    <property type="evidence" value="ECO:0007669"/>
    <property type="project" value="InterPro"/>
</dbReference>
<dbReference type="GO" id="GO:0006749">
    <property type="term" value="P:glutathione metabolic process"/>
    <property type="evidence" value="ECO:0007669"/>
    <property type="project" value="InterPro"/>
</dbReference>
<feature type="domain" description="Metallo-beta-lactamase" evidence="2">
    <location>
        <begin position="15"/>
        <end position="198"/>
    </location>
</feature>
<dbReference type="RefSeq" id="WP_125322220.1">
    <property type="nucleotide sequence ID" value="NZ_AP024890.1"/>
</dbReference>
<keyword evidence="3" id="KW-0378">Hydrolase</keyword>
<evidence type="ECO:0000259" key="2">
    <source>
        <dbReference type="SMART" id="SM00849"/>
    </source>
</evidence>
<dbReference type="InterPro" id="IPR036866">
    <property type="entry name" value="RibonucZ/Hydroxyglut_hydro"/>
</dbReference>
<reference evidence="3 4" key="1">
    <citation type="submission" date="2018-12" db="EMBL/GenBank/DDBJ databases">
        <title>Genomic taxonomy of the Vibrionaceae family.</title>
        <authorList>
            <person name="Gomez-Gil B."/>
            <person name="Enciso-Ibarra K."/>
        </authorList>
    </citation>
    <scope>NUCLEOTIDE SEQUENCE [LARGE SCALE GENOMIC DNA]</scope>
    <source>
        <strain evidence="3 4">CAIM 594</strain>
    </source>
</reference>
<protein>
    <submittedName>
        <fullName evidence="3">MBL fold metallo-hydrolase</fullName>
    </submittedName>
</protein>
<dbReference type="GO" id="GO:0016787">
    <property type="term" value="F:hydrolase activity"/>
    <property type="evidence" value="ECO:0007669"/>
    <property type="project" value="UniProtKB-KW"/>
</dbReference>
<organism evidence="3 4">
    <name type="scientific">Vibrio pectenicida</name>
    <dbReference type="NCBI Taxonomy" id="62763"/>
    <lineage>
        <taxon>Bacteria</taxon>
        <taxon>Pseudomonadati</taxon>
        <taxon>Pseudomonadota</taxon>
        <taxon>Gammaproteobacteria</taxon>
        <taxon>Vibrionales</taxon>
        <taxon>Vibrionaceae</taxon>
        <taxon>Vibrio</taxon>
    </lineage>
</organism>
<dbReference type="EMBL" id="RSFA01000061">
    <property type="protein sequence ID" value="RSD30582.1"/>
    <property type="molecule type" value="Genomic_DNA"/>
</dbReference>
<dbReference type="GO" id="GO:0070813">
    <property type="term" value="P:hydrogen sulfide metabolic process"/>
    <property type="evidence" value="ECO:0007669"/>
    <property type="project" value="TreeGrafter"/>
</dbReference>
<comment type="caution">
    <text evidence="3">The sequence shown here is derived from an EMBL/GenBank/DDBJ whole genome shotgun (WGS) entry which is preliminary data.</text>
</comment>
<keyword evidence="4" id="KW-1185">Reference proteome</keyword>
<dbReference type="PANTHER" id="PTHR43084">
    <property type="entry name" value="PERSULFIDE DIOXYGENASE ETHE1"/>
    <property type="match status" value="1"/>
</dbReference>
<name>A0A3R9DZ30_9VIBR</name>
<dbReference type="InterPro" id="IPR001279">
    <property type="entry name" value="Metallo-B-lactamas"/>
</dbReference>
<proteinExistence type="predicted"/>
<keyword evidence="1" id="KW-0479">Metal-binding</keyword>